<evidence type="ECO:0000256" key="2">
    <source>
        <dbReference type="ARBA" id="ARBA00022598"/>
    </source>
</evidence>
<dbReference type="InterPro" id="IPR000873">
    <property type="entry name" value="AMP-dep_synth/lig_dom"/>
</dbReference>
<dbReference type="Gene3D" id="3.40.50.12780">
    <property type="entry name" value="N-terminal domain of ligase-like"/>
    <property type="match status" value="1"/>
</dbReference>
<dbReference type="AlphaFoldDB" id="A0A7X0VZ15"/>
<evidence type="ECO:0000259" key="3">
    <source>
        <dbReference type="Pfam" id="PF00501"/>
    </source>
</evidence>
<sequence>MNLVLPILNRASLAPDRIALSHGQKQLTYSQLIERAKRIANGIGKCRFDCDKIAILSRNRIEIAEVFIGAVYAGFVPVLLDPKWSPFEVNRVIGQCRPSIIFSEHDLAEILSEEHNHIQRLTFTDEQPGSYDQWLTSFTPEALVGRSNETLFIGFTSGTTGVPKGYARSHLSWIMSFEAANRAFHLDKMEHVLAPGPFVHSLSLFALILSLYNGATFHILHEFHAAEVLKLCSKVPDMILFVVPTMIESLLQRTDPGQASIQALISSGGQWSIASKRRCRQVFAGAKLYEYYGSSEASYISYIDANEEEKSGSLGRPFDGVEISIRDEQFREVPTGSIGHLYVRSKMVFAGYYPLPEETEGVFREGWLRTGDYMYIDSDNYLYLAGRSQNMIKTGGMKVFPEEVEAVLQRIPNVQEVMVFGKPHGHWGEQVTAIIQWRSEQQLTLEEVKRFCMGRLASYKMPKELITVDKFFYTNSGKVARQFMKAYAERAML</sequence>
<keyword evidence="6" id="KW-1185">Reference proteome</keyword>
<name>A0A7X0VZ15_9BACL</name>
<dbReference type="RefSeq" id="WP_185133214.1">
    <property type="nucleotide sequence ID" value="NZ_JACJVO010000051.1"/>
</dbReference>
<protein>
    <submittedName>
        <fullName evidence="5">AMP-binding protein</fullName>
    </submittedName>
</protein>
<gene>
    <name evidence="5" type="ORF">H7C18_32090</name>
</gene>
<dbReference type="EMBL" id="JACJVO010000051">
    <property type="protein sequence ID" value="MBB6735561.1"/>
    <property type="molecule type" value="Genomic_DNA"/>
</dbReference>
<dbReference type="PANTHER" id="PTHR43201">
    <property type="entry name" value="ACYL-COA SYNTHETASE"/>
    <property type="match status" value="1"/>
</dbReference>
<dbReference type="PROSITE" id="PS00455">
    <property type="entry name" value="AMP_BINDING"/>
    <property type="match status" value="1"/>
</dbReference>
<dbReference type="SUPFAM" id="SSF56801">
    <property type="entry name" value="Acetyl-CoA synthetase-like"/>
    <property type="match status" value="1"/>
</dbReference>
<keyword evidence="2" id="KW-0436">Ligase</keyword>
<dbReference type="Pfam" id="PF00501">
    <property type="entry name" value="AMP-binding"/>
    <property type="match status" value="1"/>
</dbReference>
<dbReference type="InterPro" id="IPR045851">
    <property type="entry name" value="AMP-bd_C_sf"/>
</dbReference>
<organism evidence="5 6">
    <name type="scientific">Cohnella zeiphila</name>
    <dbReference type="NCBI Taxonomy" id="2761120"/>
    <lineage>
        <taxon>Bacteria</taxon>
        <taxon>Bacillati</taxon>
        <taxon>Bacillota</taxon>
        <taxon>Bacilli</taxon>
        <taxon>Bacillales</taxon>
        <taxon>Paenibacillaceae</taxon>
        <taxon>Cohnella</taxon>
    </lineage>
</organism>
<proteinExistence type="inferred from homology"/>
<dbReference type="InterPro" id="IPR020845">
    <property type="entry name" value="AMP-binding_CS"/>
</dbReference>
<evidence type="ECO:0000256" key="1">
    <source>
        <dbReference type="ARBA" id="ARBA00006432"/>
    </source>
</evidence>
<accession>A0A7X0VZ15</accession>
<dbReference type="Proteomes" id="UP000564644">
    <property type="component" value="Unassembled WGS sequence"/>
</dbReference>
<dbReference type="GO" id="GO:0031956">
    <property type="term" value="F:medium-chain fatty acid-CoA ligase activity"/>
    <property type="evidence" value="ECO:0007669"/>
    <property type="project" value="TreeGrafter"/>
</dbReference>
<dbReference type="InterPro" id="IPR025110">
    <property type="entry name" value="AMP-bd_C"/>
</dbReference>
<dbReference type="PANTHER" id="PTHR43201:SF5">
    <property type="entry name" value="MEDIUM-CHAIN ACYL-COA LIGASE ACSF2, MITOCHONDRIAL"/>
    <property type="match status" value="1"/>
</dbReference>
<dbReference type="GO" id="GO:0006631">
    <property type="term" value="P:fatty acid metabolic process"/>
    <property type="evidence" value="ECO:0007669"/>
    <property type="project" value="TreeGrafter"/>
</dbReference>
<feature type="domain" description="AMP-binding enzyme C-terminal" evidence="4">
    <location>
        <begin position="403"/>
        <end position="478"/>
    </location>
</feature>
<evidence type="ECO:0000313" key="6">
    <source>
        <dbReference type="Proteomes" id="UP000564644"/>
    </source>
</evidence>
<comment type="caution">
    <text evidence="5">The sequence shown here is derived from an EMBL/GenBank/DDBJ whole genome shotgun (WGS) entry which is preliminary data.</text>
</comment>
<dbReference type="Pfam" id="PF13193">
    <property type="entry name" value="AMP-binding_C"/>
    <property type="match status" value="1"/>
</dbReference>
<evidence type="ECO:0000313" key="5">
    <source>
        <dbReference type="EMBL" id="MBB6735561.1"/>
    </source>
</evidence>
<comment type="similarity">
    <text evidence="1">Belongs to the ATP-dependent AMP-binding enzyme family.</text>
</comment>
<dbReference type="Gene3D" id="3.30.300.30">
    <property type="match status" value="1"/>
</dbReference>
<reference evidence="5 6" key="1">
    <citation type="submission" date="2020-08" db="EMBL/GenBank/DDBJ databases">
        <title>Cohnella phylogeny.</title>
        <authorList>
            <person name="Dunlap C."/>
        </authorList>
    </citation>
    <scope>NUCLEOTIDE SEQUENCE [LARGE SCALE GENOMIC DNA]</scope>
    <source>
        <strain evidence="5 6">CBP 2801</strain>
    </source>
</reference>
<evidence type="ECO:0000259" key="4">
    <source>
        <dbReference type="Pfam" id="PF13193"/>
    </source>
</evidence>
<dbReference type="InterPro" id="IPR042099">
    <property type="entry name" value="ANL_N_sf"/>
</dbReference>
<feature type="domain" description="AMP-dependent synthetase/ligase" evidence="3">
    <location>
        <begin position="11"/>
        <end position="353"/>
    </location>
</feature>